<dbReference type="InterPro" id="IPR029063">
    <property type="entry name" value="SAM-dependent_MTases_sf"/>
</dbReference>
<gene>
    <name evidence="2" type="ORF">SAMN05444267_1010112</name>
</gene>
<dbReference type="InterPro" id="IPR006342">
    <property type="entry name" value="FkbM_mtfrase"/>
</dbReference>
<proteinExistence type="predicted"/>
<dbReference type="AlphaFoldDB" id="A0A1M6X749"/>
<sequence>MSTLLTSVKNSINSIFFKEGIINFIKRKRNISFLDNRKLFIINYNNRKTKIYLNKKFGYVDLYIFKNGIYEQEIIDDIRHTLSKEKVLLDIGANIGQHSLLLAPYCKEIYAFEPIPDVYKEFSESIKENKYQNVKLFNTAIGKDSIVHTFNYVAGHAGMSSFIESKNPGNKVINVQVEPLNKMVADKKFDVVKLDVEGYEAVVVLDNKDIFLQNRPIFFMEFCPLAIEEEGTYTPQTLIQFFLDNNYKIYSRQLKKEFYSIAPELIINDNLIITPL</sequence>
<dbReference type="RefSeq" id="WP_073292512.1">
    <property type="nucleotide sequence ID" value="NZ_FRAV01000010.1"/>
</dbReference>
<dbReference type="NCBIfam" id="TIGR01444">
    <property type="entry name" value="fkbM_fam"/>
    <property type="match status" value="1"/>
</dbReference>
<name>A0A1M6X749_9FLAO</name>
<evidence type="ECO:0000313" key="2">
    <source>
        <dbReference type="EMBL" id="SHL01820.1"/>
    </source>
</evidence>
<dbReference type="PANTHER" id="PTHR34203">
    <property type="entry name" value="METHYLTRANSFERASE, FKBM FAMILY PROTEIN"/>
    <property type="match status" value="1"/>
</dbReference>
<dbReference type="Gene3D" id="3.40.50.150">
    <property type="entry name" value="Vaccinia Virus protein VP39"/>
    <property type="match status" value="1"/>
</dbReference>
<dbReference type="PANTHER" id="PTHR34203:SF15">
    <property type="entry name" value="SLL1173 PROTEIN"/>
    <property type="match status" value="1"/>
</dbReference>
<dbReference type="OrthoDB" id="9812600at2"/>
<dbReference type="SUPFAM" id="SSF53335">
    <property type="entry name" value="S-adenosyl-L-methionine-dependent methyltransferases"/>
    <property type="match status" value="1"/>
</dbReference>
<organism evidence="2 3">
    <name type="scientific">Chryseobacterium polytrichastri</name>
    <dbReference type="NCBI Taxonomy" id="1302687"/>
    <lineage>
        <taxon>Bacteria</taxon>
        <taxon>Pseudomonadati</taxon>
        <taxon>Bacteroidota</taxon>
        <taxon>Flavobacteriia</taxon>
        <taxon>Flavobacteriales</taxon>
        <taxon>Weeksellaceae</taxon>
        <taxon>Chryseobacterium group</taxon>
        <taxon>Chryseobacterium</taxon>
    </lineage>
</organism>
<keyword evidence="3" id="KW-1185">Reference proteome</keyword>
<protein>
    <submittedName>
        <fullName evidence="2">Methyltransferase, FkbM family</fullName>
    </submittedName>
</protein>
<dbReference type="Proteomes" id="UP000184364">
    <property type="component" value="Unassembled WGS sequence"/>
</dbReference>
<keyword evidence="2" id="KW-0808">Transferase</keyword>
<evidence type="ECO:0000259" key="1">
    <source>
        <dbReference type="Pfam" id="PF05050"/>
    </source>
</evidence>
<dbReference type="EMBL" id="FRAV01000010">
    <property type="protein sequence ID" value="SHL01820.1"/>
    <property type="molecule type" value="Genomic_DNA"/>
</dbReference>
<reference evidence="3" key="1">
    <citation type="submission" date="2016-11" db="EMBL/GenBank/DDBJ databases">
        <authorList>
            <person name="Varghese N."/>
            <person name="Submissions S."/>
        </authorList>
    </citation>
    <scope>NUCLEOTIDE SEQUENCE [LARGE SCALE GENOMIC DNA]</scope>
    <source>
        <strain evidence="3">DSM 26899</strain>
    </source>
</reference>
<keyword evidence="2" id="KW-0489">Methyltransferase</keyword>
<accession>A0A1M6X749</accession>
<dbReference type="Pfam" id="PF05050">
    <property type="entry name" value="Methyltransf_21"/>
    <property type="match status" value="1"/>
</dbReference>
<feature type="domain" description="Methyltransferase FkbM" evidence="1">
    <location>
        <begin position="90"/>
        <end position="248"/>
    </location>
</feature>
<evidence type="ECO:0000313" key="3">
    <source>
        <dbReference type="Proteomes" id="UP000184364"/>
    </source>
</evidence>
<dbReference type="GO" id="GO:0032259">
    <property type="term" value="P:methylation"/>
    <property type="evidence" value="ECO:0007669"/>
    <property type="project" value="UniProtKB-KW"/>
</dbReference>
<dbReference type="GO" id="GO:0008168">
    <property type="term" value="F:methyltransferase activity"/>
    <property type="evidence" value="ECO:0007669"/>
    <property type="project" value="UniProtKB-KW"/>
</dbReference>
<dbReference type="InterPro" id="IPR052514">
    <property type="entry name" value="SAM-dependent_MTase"/>
</dbReference>
<dbReference type="STRING" id="1302687.SAMN05444267_1010112"/>